<reference evidence="2 3" key="1">
    <citation type="journal article" date="2020" name="ISME J.">
        <title>Comparative genomics reveals insights into cyanobacterial evolution and habitat adaptation.</title>
        <authorList>
            <person name="Chen M.Y."/>
            <person name="Teng W.K."/>
            <person name="Zhao L."/>
            <person name="Hu C.X."/>
            <person name="Zhou Y.K."/>
            <person name="Han B.P."/>
            <person name="Song L.R."/>
            <person name="Shu W.S."/>
        </authorList>
    </citation>
    <scope>NUCLEOTIDE SEQUENCE [LARGE SCALE GENOMIC DNA]</scope>
    <source>
        <strain evidence="2 3">FACHB-1050</strain>
    </source>
</reference>
<keyword evidence="2" id="KW-0378">Hydrolase</keyword>
<dbReference type="PANTHER" id="PTHR30015:SF7">
    <property type="entry name" value="TYPE IV METHYL-DIRECTED RESTRICTION ENZYME ECOKMRR"/>
    <property type="match status" value="1"/>
</dbReference>
<organism evidence="2 3">
    <name type="scientific">Phormidium tenue FACHB-1050</name>
    <dbReference type="NCBI Taxonomy" id="2692857"/>
    <lineage>
        <taxon>Bacteria</taxon>
        <taxon>Bacillati</taxon>
        <taxon>Cyanobacteriota</taxon>
        <taxon>Cyanophyceae</taxon>
        <taxon>Oscillatoriophycideae</taxon>
        <taxon>Oscillatoriales</taxon>
        <taxon>Oscillatoriaceae</taxon>
        <taxon>Phormidium</taxon>
    </lineage>
</organism>
<protein>
    <submittedName>
        <fullName evidence="2">Restriction endonuclease</fullName>
    </submittedName>
</protein>
<comment type="caution">
    <text evidence="2">The sequence shown here is derived from an EMBL/GenBank/DDBJ whole genome shotgun (WGS) entry which is preliminary data.</text>
</comment>
<dbReference type="Gene3D" id="3.40.1350.10">
    <property type="match status" value="1"/>
</dbReference>
<feature type="domain" description="Restriction endonuclease type IV Mrr" evidence="1">
    <location>
        <begin position="237"/>
        <end position="323"/>
    </location>
</feature>
<keyword evidence="3" id="KW-1185">Reference proteome</keyword>
<gene>
    <name evidence="2" type="ORF">H6G05_24695</name>
</gene>
<dbReference type="RefSeq" id="WP_190582599.1">
    <property type="nucleotide sequence ID" value="NZ_CAWPQU010000081.1"/>
</dbReference>
<dbReference type="EMBL" id="JACJQY010000082">
    <property type="protein sequence ID" value="MBD2320018.1"/>
    <property type="molecule type" value="Genomic_DNA"/>
</dbReference>
<dbReference type="SUPFAM" id="SSF52980">
    <property type="entry name" value="Restriction endonuclease-like"/>
    <property type="match status" value="1"/>
</dbReference>
<dbReference type="Pfam" id="PF04471">
    <property type="entry name" value="Mrr_cat"/>
    <property type="match status" value="1"/>
</dbReference>
<proteinExistence type="predicted"/>
<evidence type="ECO:0000259" key="1">
    <source>
        <dbReference type="Pfam" id="PF04471"/>
    </source>
</evidence>
<evidence type="ECO:0000313" key="3">
    <source>
        <dbReference type="Proteomes" id="UP000618445"/>
    </source>
</evidence>
<accession>A0ABR8CH11</accession>
<dbReference type="InterPro" id="IPR011856">
    <property type="entry name" value="tRNA_endonuc-like_dom_sf"/>
</dbReference>
<dbReference type="InterPro" id="IPR052906">
    <property type="entry name" value="Type_IV_Methyl-Rstrct_Enzyme"/>
</dbReference>
<dbReference type="InterPro" id="IPR007560">
    <property type="entry name" value="Restrct_endonuc_IV_Mrr"/>
</dbReference>
<keyword evidence="2" id="KW-0540">Nuclease</keyword>
<dbReference type="PANTHER" id="PTHR30015">
    <property type="entry name" value="MRR RESTRICTION SYSTEM PROTEIN"/>
    <property type="match status" value="1"/>
</dbReference>
<dbReference type="Proteomes" id="UP000618445">
    <property type="component" value="Unassembled WGS sequence"/>
</dbReference>
<sequence length="323" mass="37580">MTKAAVKERGWTEGAIKQFLGTPEDTRKNPHYRSGASMQLWRVETVFKAEQNPEFIAWKTKHDCHREGFKKRAIEQHKQRRSLLMEWVDSLAIKVPKYSEDKLFQFAILNYNNLWSERGEFEKLIHQDFRQLDPEFLHRITINALLHALSDYEYHLSQVEGRTGASEARLNLKRKLLTSIHKAYPKVTYQELWDWIDVTIPDSEQDNERIHSQIIAAITNLSKQLARLIASDPRGLADLEWRDMERMLAEVFQGLGFDVTLTPSSKDGGKDLILECIVQGDKQSYVVEIKHWRSGQRVGKRYISDFINVVAHENRDGGLYLAT</sequence>
<dbReference type="GO" id="GO:0004519">
    <property type="term" value="F:endonuclease activity"/>
    <property type="evidence" value="ECO:0007669"/>
    <property type="project" value="UniProtKB-KW"/>
</dbReference>
<name>A0ABR8CH11_9CYAN</name>
<dbReference type="InterPro" id="IPR011335">
    <property type="entry name" value="Restrct_endonuc-II-like"/>
</dbReference>
<evidence type="ECO:0000313" key="2">
    <source>
        <dbReference type="EMBL" id="MBD2320018.1"/>
    </source>
</evidence>
<keyword evidence="2" id="KW-0255">Endonuclease</keyword>